<dbReference type="InterPro" id="IPR050809">
    <property type="entry name" value="UgpAE/MalFG_permease"/>
</dbReference>
<feature type="transmembrane region" description="Helical" evidence="7">
    <location>
        <begin position="180"/>
        <end position="203"/>
    </location>
</feature>
<evidence type="ECO:0000313" key="9">
    <source>
        <dbReference type="EMBL" id="GLX67791.1"/>
    </source>
</evidence>
<comment type="similarity">
    <text evidence="7">Belongs to the binding-protein-dependent transport system permease family.</text>
</comment>
<dbReference type="RefSeq" id="WP_284238548.1">
    <property type="nucleotide sequence ID" value="NZ_BSSQ01000009.1"/>
</dbReference>
<keyword evidence="3" id="KW-1003">Cell membrane</keyword>
<feature type="transmembrane region" description="Helical" evidence="7">
    <location>
        <begin position="94"/>
        <end position="115"/>
    </location>
</feature>
<accession>A0ABQ6GDY5</accession>
<sequence>MRDVPHKARSAAMRKARGSELLVSIVRDKYLYFMLIPFVLYYAIFYYMPFQGLRLAFMDYKPFLGMAGSKWVGFDNFAEFFNGPYFTRIIRNTLLISLYNMIFSFPVPIILAILFNELRNRKFRVFVQTISYMPHFISTVVIAGLVVNFLSPSTGIVNILLEKMGFDSVYFLTKPEYFRIIFVIQGIWATAGFSSIIYFSSLMSIDSSQYEAAMIDGAGRFKQILHVTLPGLLPTIGIMLLLGIGNIMNIGYEMIILLYQPITYETADVVGSFVYRLGIQNADYSMSTAVGLFNGIISLVLVLTANRISKKISEVSIM</sequence>
<name>A0ABQ6GDY5_9BACL</name>
<evidence type="ECO:0000313" key="10">
    <source>
        <dbReference type="Proteomes" id="UP001157114"/>
    </source>
</evidence>
<evidence type="ECO:0000256" key="4">
    <source>
        <dbReference type="ARBA" id="ARBA00022692"/>
    </source>
</evidence>
<dbReference type="InterPro" id="IPR035906">
    <property type="entry name" value="MetI-like_sf"/>
</dbReference>
<dbReference type="EMBL" id="BSSQ01000009">
    <property type="protein sequence ID" value="GLX67791.1"/>
    <property type="molecule type" value="Genomic_DNA"/>
</dbReference>
<comment type="caution">
    <text evidence="9">The sequence shown here is derived from an EMBL/GenBank/DDBJ whole genome shotgun (WGS) entry which is preliminary data.</text>
</comment>
<dbReference type="PROSITE" id="PS50928">
    <property type="entry name" value="ABC_TM1"/>
    <property type="match status" value="1"/>
</dbReference>
<feature type="transmembrane region" description="Helical" evidence="7">
    <location>
        <begin position="30"/>
        <end position="48"/>
    </location>
</feature>
<dbReference type="Proteomes" id="UP001157114">
    <property type="component" value="Unassembled WGS sequence"/>
</dbReference>
<dbReference type="Gene3D" id="1.10.3720.10">
    <property type="entry name" value="MetI-like"/>
    <property type="match status" value="1"/>
</dbReference>
<evidence type="ECO:0000259" key="8">
    <source>
        <dbReference type="PROSITE" id="PS50928"/>
    </source>
</evidence>
<dbReference type="SUPFAM" id="SSF161098">
    <property type="entry name" value="MetI-like"/>
    <property type="match status" value="1"/>
</dbReference>
<reference evidence="9 10" key="1">
    <citation type="submission" date="2023-03" db="EMBL/GenBank/DDBJ databases">
        <title>Draft genome sequence of the bacteria which degrade cell wall of Tricholomamatutake.</title>
        <authorList>
            <person name="Konishi Y."/>
            <person name="Fukuta Y."/>
            <person name="Shirasaka N."/>
        </authorList>
    </citation>
    <scope>NUCLEOTIDE SEQUENCE [LARGE SCALE GENOMIC DNA]</scope>
    <source>
        <strain evidence="10">mu1</strain>
    </source>
</reference>
<evidence type="ECO:0000256" key="5">
    <source>
        <dbReference type="ARBA" id="ARBA00022989"/>
    </source>
</evidence>
<evidence type="ECO:0000256" key="2">
    <source>
        <dbReference type="ARBA" id="ARBA00022448"/>
    </source>
</evidence>
<protein>
    <submittedName>
        <fullName evidence="9">Sugar ABC transporter permease</fullName>
    </submittedName>
</protein>
<dbReference type="CDD" id="cd06261">
    <property type="entry name" value="TM_PBP2"/>
    <property type="match status" value="1"/>
</dbReference>
<gene>
    <name evidence="9" type="ORF">MU1_21360</name>
</gene>
<keyword evidence="4 7" id="KW-0812">Transmembrane</keyword>
<keyword evidence="5 7" id="KW-1133">Transmembrane helix</keyword>
<evidence type="ECO:0000256" key="6">
    <source>
        <dbReference type="ARBA" id="ARBA00023136"/>
    </source>
</evidence>
<keyword evidence="2 7" id="KW-0813">Transport</keyword>
<feature type="transmembrane region" description="Helical" evidence="7">
    <location>
        <begin position="284"/>
        <end position="303"/>
    </location>
</feature>
<organism evidence="9 10">
    <name type="scientific">Paenibacillus glycanilyticus</name>
    <dbReference type="NCBI Taxonomy" id="126569"/>
    <lineage>
        <taxon>Bacteria</taxon>
        <taxon>Bacillati</taxon>
        <taxon>Bacillota</taxon>
        <taxon>Bacilli</taxon>
        <taxon>Bacillales</taxon>
        <taxon>Paenibacillaceae</taxon>
        <taxon>Paenibacillus</taxon>
    </lineage>
</organism>
<keyword evidence="10" id="KW-1185">Reference proteome</keyword>
<feature type="transmembrane region" description="Helical" evidence="7">
    <location>
        <begin position="136"/>
        <end position="160"/>
    </location>
</feature>
<proteinExistence type="inferred from homology"/>
<dbReference type="Pfam" id="PF00528">
    <property type="entry name" value="BPD_transp_1"/>
    <property type="match status" value="1"/>
</dbReference>
<dbReference type="InterPro" id="IPR000515">
    <property type="entry name" value="MetI-like"/>
</dbReference>
<evidence type="ECO:0000256" key="1">
    <source>
        <dbReference type="ARBA" id="ARBA00004651"/>
    </source>
</evidence>
<feature type="transmembrane region" description="Helical" evidence="7">
    <location>
        <begin position="224"/>
        <end position="244"/>
    </location>
</feature>
<keyword evidence="6 7" id="KW-0472">Membrane</keyword>
<comment type="subcellular location">
    <subcellularLocation>
        <location evidence="1 7">Cell membrane</location>
        <topology evidence="1 7">Multi-pass membrane protein</topology>
    </subcellularLocation>
</comment>
<feature type="domain" description="ABC transmembrane type-1" evidence="8">
    <location>
        <begin position="90"/>
        <end position="305"/>
    </location>
</feature>
<dbReference type="PANTHER" id="PTHR43227:SF11">
    <property type="entry name" value="BLL4140 PROTEIN"/>
    <property type="match status" value="1"/>
</dbReference>
<dbReference type="PANTHER" id="PTHR43227">
    <property type="entry name" value="BLL4140 PROTEIN"/>
    <property type="match status" value="1"/>
</dbReference>
<evidence type="ECO:0000256" key="7">
    <source>
        <dbReference type="RuleBase" id="RU363032"/>
    </source>
</evidence>
<evidence type="ECO:0000256" key="3">
    <source>
        <dbReference type="ARBA" id="ARBA00022475"/>
    </source>
</evidence>